<accession>A0AAD6VHT2</accession>
<dbReference type="GO" id="GO:0006629">
    <property type="term" value="P:lipid metabolic process"/>
    <property type="evidence" value="ECO:0007669"/>
    <property type="project" value="InterPro"/>
</dbReference>
<dbReference type="PANTHER" id="PTHR13593">
    <property type="match status" value="1"/>
</dbReference>
<proteinExistence type="predicted"/>
<sequence>MLFRAALPLLSFLSPTLEAAPTAKRATLRNTTFMGSHDSAFFSSKSLALARDQEIDVSTQLAHLNNGVIHFCHTSCGLFNGGAVLAYLQTVKTWLDANPDEVLTLLFTNPEGLSLSDHTSDALSTTTGIAALAYVPPQTPMPQSAWPTLGSLIDAGTRVVVFLDARADGSDGGVVPYILPEFTMVRILNTSSTFGMLLSDPGATGTTNGAASVLADARGCVPLSQGNRLPNFVLMDFVNLGQGMEAVDQLNGFS</sequence>
<comment type="caution">
    <text evidence="2">The sequence shown here is derived from an EMBL/GenBank/DDBJ whole genome shotgun (WGS) entry which is preliminary data.</text>
</comment>
<protein>
    <submittedName>
        <fullName evidence="2">PLC-like phosphodiesterase</fullName>
    </submittedName>
</protein>
<organism evidence="2 3">
    <name type="scientific">Mycena pura</name>
    <dbReference type="NCBI Taxonomy" id="153505"/>
    <lineage>
        <taxon>Eukaryota</taxon>
        <taxon>Fungi</taxon>
        <taxon>Dikarya</taxon>
        <taxon>Basidiomycota</taxon>
        <taxon>Agaricomycotina</taxon>
        <taxon>Agaricomycetes</taxon>
        <taxon>Agaricomycetidae</taxon>
        <taxon>Agaricales</taxon>
        <taxon>Marasmiineae</taxon>
        <taxon>Mycenaceae</taxon>
        <taxon>Mycena</taxon>
    </lineage>
</organism>
<dbReference type="Gene3D" id="3.20.20.190">
    <property type="entry name" value="Phosphatidylinositol (PI) phosphodiesterase"/>
    <property type="match status" value="1"/>
</dbReference>
<evidence type="ECO:0000256" key="1">
    <source>
        <dbReference type="SAM" id="SignalP"/>
    </source>
</evidence>
<dbReference type="GO" id="GO:0008081">
    <property type="term" value="F:phosphoric diester hydrolase activity"/>
    <property type="evidence" value="ECO:0007669"/>
    <property type="project" value="InterPro"/>
</dbReference>
<dbReference type="EMBL" id="JARJCW010000029">
    <property type="protein sequence ID" value="KAJ7210023.1"/>
    <property type="molecule type" value="Genomic_DNA"/>
</dbReference>
<feature type="signal peptide" evidence="1">
    <location>
        <begin position="1"/>
        <end position="19"/>
    </location>
</feature>
<dbReference type="Proteomes" id="UP001219525">
    <property type="component" value="Unassembled WGS sequence"/>
</dbReference>
<dbReference type="SUPFAM" id="SSF51695">
    <property type="entry name" value="PLC-like phosphodiesterases"/>
    <property type="match status" value="1"/>
</dbReference>
<evidence type="ECO:0000313" key="3">
    <source>
        <dbReference type="Proteomes" id="UP001219525"/>
    </source>
</evidence>
<name>A0AAD6VHT2_9AGAR</name>
<dbReference type="AlphaFoldDB" id="A0AAD6VHT2"/>
<dbReference type="Pfam" id="PF26146">
    <property type="entry name" value="PI-PLC_X"/>
    <property type="match status" value="2"/>
</dbReference>
<keyword evidence="3" id="KW-1185">Reference proteome</keyword>
<evidence type="ECO:0000313" key="2">
    <source>
        <dbReference type="EMBL" id="KAJ7210023.1"/>
    </source>
</evidence>
<reference evidence="2" key="1">
    <citation type="submission" date="2023-03" db="EMBL/GenBank/DDBJ databases">
        <title>Massive genome expansion in bonnet fungi (Mycena s.s.) driven by repeated elements and novel gene families across ecological guilds.</title>
        <authorList>
            <consortium name="Lawrence Berkeley National Laboratory"/>
            <person name="Harder C.B."/>
            <person name="Miyauchi S."/>
            <person name="Viragh M."/>
            <person name="Kuo A."/>
            <person name="Thoen E."/>
            <person name="Andreopoulos B."/>
            <person name="Lu D."/>
            <person name="Skrede I."/>
            <person name="Drula E."/>
            <person name="Henrissat B."/>
            <person name="Morin E."/>
            <person name="Kohler A."/>
            <person name="Barry K."/>
            <person name="LaButti K."/>
            <person name="Morin E."/>
            <person name="Salamov A."/>
            <person name="Lipzen A."/>
            <person name="Mereny Z."/>
            <person name="Hegedus B."/>
            <person name="Baldrian P."/>
            <person name="Stursova M."/>
            <person name="Weitz H."/>
            <person name="Taylor A."/>
            <person name="Grigoriev I.V."/>
            <person name="Nagy L.G."/>
            <person name="Martin F."/>
            <person name="Kauserud H."/>
        </authorList>
    </citation>
    <scope>NUCLEOTIDE SEQUENCE</scope>
    <source>
        <strain evidence="2">9144</strain>
    </source>
</reference>
<keyword evidence="1" id="KW-0732">Signal</keyword>
<gene>
    <name evidence="2" type="ORF">GGX14DRAFT_626286</name>
</gene>
<feature type="chain" id="PRO_5042230115" evidence="1">
    <location>
        <begin position="20"/>
        <end position="254"/>
    </location>
</feature>
<dbReference type="InterPro" id="IPR051057">
    <property type="entry name" value="PI-PLC_domain"/>
</dbReference>
<dbReference type="InterPro" id="IPR017946">
    <property type="entry name" value="PLC-like_Pdiesterase_TIM-brl"/>
</dbReference>
<dbReference type="PANTHER" id="PTHR13593:SF140">
    <property type="entry name" value="PLC-LIKE PHOSPHODIESTERASE"/>
    <property type="match status" value="1"/>
</dbReference>